<comment type="caution">
    <text evidence="1">The sequence shown here is derived from an EMBL/GenBank/DDBJ whole genome shotgun (WGS) entry which is preliminary data.</text>
</comment>
<reference evidence="1 2" key="1">
    <citation type="submission" date="2015-01" db="EMBL/GenBank/DDBJ databases">
        <title>Vibrio sp. C5 JCM 19232 whole genome shotgun sequence.</title>
        <authorList>
            <person name="Sawabe T."/>
            <person name="Meirelles P."/>
            <person name="Feng G."/>
            <person name="Sayaka M."/>
            <person name="Hattori M."/>
            <person name="Ohkuma M."/>
        </authorList>
    </citation>
    <scope>NUCLEOTIDE SEQUENCE [LARGE SCALE GENOMIC DNA]</scope>
    <source>
        <strain evidence="1 2">JCM19232</strain>
    </source>
</reference>
<accession>A0A0B8PN12</accession>
<dbReference type="EMBL" id="BBSA01000034">
    <property type="protein sequence ID" value="GAM66077.1"/>
    <property type="molecule type" value="Genomic_DNA"/>
</dbReference>
<protein>
    <submittedName>
        <fullName evidence="1">Uncharacterized protein</fullName>
    </submittedName>
</protein>
<proteinExistence type="predicted"/>
<dbReference type="Proteomes" id="UP000031670">
    <property type="component" value="Unassembled WGS sequence"/>
</dbReference>
<reference evidence="1 2" key="2">
    <citation type="submission" date="2015-01" db="EMBL/GenBank/DDBJ databases">
        <authorList>
            <consortium name="NBRP consortium"/>
            <person name="Sawabe T."/>
            <person name="Meirelles P."/>
            <person name="Feng G."/>
            <person name="Sayaka M."/>
            <person name="Hattori M."/>
            <person name="Ohkuma M."/>
        </authorList>
    </citation>
    <scope>NUCLEOTIDE SEQUENCE [LARGE SCALE GENOMIC DNA]</scope>
    <source>
        <strain evidence="1 2">JCM19232</strain>
    </source>
</reference>
<evidence type="ECO:0000313" key="2">
    <source>
        <dbReference type="Proteomes" id="UP000031670"/>
    </source>
</evidence>
<dbReference type="AlphaFoldDB" id="A0A0B8PN12"/>
<organism evidence="1 2">
    <name type="scientific">Vibrio ishigakensis</name>
    <dbReference type="NCBI Taxonomy" id="1481914"/>
    <lineage>
        <taxon>Bacteria</taxon>
        <taxon>Pseudomonadati</taxon>
        <taxon>Pseudomonadota</taxon>
        <taxon>Gammaproteobacteria</taxon>
        <taxon>Vibrionales</taxon>
        <taxon>Vibrionaceae</taxon>
        <taxon>Vibrio</taxon>
    </lineage>
</organism>
<name>A0A0B8PN12_9VIBR</name>
<sequence length="44" mass="5064">MSSFGLNKQRDGRHLLAFIKTVLNVLIKKVDNITFDDLGAMMRR</sequence>
<gene>
    <name evidence="1" type="ORF">JCM19232_1589</name>
</gene>
<evidence type="ECO:0000313" key="1">
    <source>
        <dbReference type="EMBL" id="GAM66077.1"/>
    </source>
</evidence>